<keyword evidence="3" id="KW-0663">Pyridoxal phosphate</keyword>
<feature type="domain" description="Aminotransferase class V" evidence="4">
    <location>
        <begin position="22"/>
        <end position="218"/>
    </location>
</feature>
<comment type="similarity">
    <text evidence="2">Belongs to the class-V pyridoxal-phosphate-dependent aminotransferase family.</text>
</comment>
<sequence>MKLPHDDVDPEGLLEYSVVFTDRSLNHMSQRFVGVMQDIADVLRTTYQAGHVAVVPGGGSYAMEAVARSLATDRRCLVIRNGLFSYRWSQILEAGAISPEVTVCSARQVEDGHQAAWEPAPIDEVVELIEQQRPEVVFAPHVETAAGMLLPDDYIRALAQAAHAVGGLLVIDCIASGAIWVSMQDLGVDVLISAPQKGWSGSPAAGYAMLNDAAREAVEARPSSSFSLDLAKWLFITDEYQQGRAPYHTTMPTDALAHNATLMLETRDSGLDTLRAAQFDLGARVRALLAERGLPSVAAAEVAAPSVIVVYSDDPQLRTGARFKEAGIQVAGGVPLHCGEPETFSSFRLGLFGLDKLNDVDGTVARLTSALDTLRI</sequence>
<dbReference type="PANTHER" id="PTHR21152">
    <property type="entry name" value="AMINOTRANSFERASE CLASS V"/>
    <property type="match status" value="1"/>
</dbReference>
<keyword evidence="6" id="KW-1185">Reference proteome</keyword>
<dbReference type="Proteomes" id="UP001209083">
    <property type="component" value="Chromosome"/>
</dbReference>
<dbReference type="PANTHER" id="PTHR21152:SF40">
    <property type="entry name" value="ALANINE--GLYOXYLATE AMINOTRANSFERASE"/>
    <property type="match status" value="1"/>
</dbReference>
<evidence type="ECO:0000256" key="1">
    <source>
        <dbReference type="ARBA" id="ARBA00001933"/>
    </source>
</evidence>
<evidence type="ECO:0000256" key="3">
    <source>
        <dbReference type="ARBA" id="ARBA00022898"/>
    </source>
</evidence>
<keyword evidence="5" id="KW-0808">Transferase</keyword>
<evidence type="ECO:0000313" key="6">
    <source>
        <dbReference type="Proteomes" id="UP001209083"/>
    </source>
</evidence>
<keyword evidence="5" id="KW-0032">Aminotransferase</keyword>
<accession>A0ABY8QY96</accession>
<gene>
    <name evidence="5" type="ORF">LWF01_09495</name>
</gene>
<evidence type="ECO:0000256" key="2">
    <source>
        <dbReference type="ARBA" id="ARBA00009236"/>
    </source>
</evidence>
<dbReference type="InterPro" id="IPR000192">
    <property type="entry name" value="Aminotrans_V_dom"/>
</dbReference>
<dbReference type="PIRSF" id="PIRSF000524">
    <property type="entry name" value="SPT"/>
    <property type="match status" value="1"/>
</dbReference>
<reference evidence="5 6" key="1">
    <citation type="submission" date="2023-05" db="EMBL/GenBank/DDBJ databases">
        <title>Lithophilousrod everest ZFBP1038 complete genpme.</title>
        <authorList>
            <person name="Tian M."/>
        </authorList>
    </citation>
    <scope>NUCLEOTIDE SEQUENCE [LARGE SCALE GENOMIC DNA]</scope>
    <source>
        <strain evidence="5 6">ZFBP1038</strain>
    </source>
</reference>
<organism evidence="5 6">
    <name type="scientific">Saxibacter everestensis</name>
    <dbReference type="NCBI Taxonomy" id="2909229"/>
    <lineage>
        <taxon>Bacteria</taxon>
        <taxon>Bacillati</taxon>
        <taxon>Actinomycetota</taxon>
        <taxon>Actinomycetes</taxon>
        <taxon>Micrococcales</taxon>
        <taxon>Brevibacteriaceae</taxon>
        <taxon>Saxibacter</taxon>
    </lineage>
</organism>
<name>A0ABY8QY96_9MICO</name>
<dbReference type="EMBL" id="CP090958">
    <property type="protein sequence ID" value="WGW13947.1"/>
    <property type="molecule type" value="Genomic_DNA"/>
</dbReference>
<dbReference type="InterPro" id="IPR015424">
    <property type="entry name" value="PyrdxlP-dep_Trfase"/>
</dbReference>
<dbReference type="Gene3D" id="3.90.1150.10">
    <property type="entry name" value="Aspartate Aminotransferase, domain 1"/>
    <property type="match status" value="1"/>
</dbReference>
<comment type="cofactor">
    <cofactor evidence="1">
        <name>pyridoxal 5'-phosphate</name>
        <dbReference type="ChEBI" id="CHEBI:597326"/>
    </cofactor>
</comment>
<evidence type="ECO:0000313" key="5">
    <source>
        <dbReference type="EMBL" id="WGW13947.1"/>
    </source>
</evidence>
<dbReference type="SUPFAM" id="SSF53383">
    <property type="entry name" value="PLP-dependent transferases"/>
    <property type="match status" value="1"/>
</dbReference>
<protein>
    <submittedName>
        <fullName evidence="5">Aminotransferase class V-fold PLP-dependent enzyme</fullName>
    </submittedName>
</protein>
<dbReference type="GO" id="GO:0008483">
    <property type="term" value="F:transaminase activity"/>
    <property type="evidence" value="ECO:0007669"/>
    <property type="project" value="UniProtKB-KW"/>
</dbReference>
<dbReference type="InterPro" id="IPR015422">
    <property type="entry name" value="PyrdxlP-dep_Trfase_small"/>
</dbReference>
<proteinExistence type="inferred from homology"/>
<dbReference type="Gene3D" id="3.40.640.10">
    <property type="entry name" value="Type I PLP-dependent aspartate aminotransferase-like (Major domain)"/>
    <property type="match status" value="1"/>
</dbReference>
<dbReference type="RefSeq" id="WP_349640771.1">
    <property type="nucleotide sequence ID" value="NZ_CP090958.1"/>
</dbReference>
<dbReference type="Pfam" id="PF00266">
    <property type="entry name" value="Aminotran_5"/>
    <property type="match status" value="1"/>
</dbReference>
<evidence type="ECO:0000259" key="4">
    <source>
        <dbReference type="Pfam" id="PF00266"/>
    </source>
</evidence>
<dbReference type="InterPro" id="IPR015421">
    <property type="entry name" value="PyrdxlP-dep_Trfase_major"/>
</dbReference>
<dbReference type="InterPro" id="IPR024169">
    <property type="entry name" value="SP_NH2Trfase/AEP_transaminase"/>
</dbReference>